<organism evidence="1">
    <name type="scientific">marine sediment metagenome</name>
    <dbReference type="NCBI Taxonomy" id="412755"/>
    <lineage>
        <taxon>unclassified sequences</taxon>
        <taxon>metagenomes</taxon>
        <taxon>ecological metagenomes</taxon>
    </lineage>
</organism>
<accession>X0TY07</accession>
<dbReference type="EMBL" id="BARS01019629">
    <property type="protein sequence ID" value="GAF93012.1"/>
    <property type="molecule type" value="Genomic_DNA"/>
</dbReference>
<comment type="caution">
    <text evidence="1">The sequence shown here is derived from an EMBL/GenBank/DDBJ whole genome shotgun (WGS) entry which is preliminary data.</text>
</comment>
<evidence type="ECO:0000313" key="1">
    <source>
        <dbReference type="EMBL" id="GAF93012.1"/>
    </source>
</evidence>
<reference evidence="1" key="1">
    <citation type="journal article" date="2014" name="Front. Microbiol.">
        <title>High frequency of phylogenetically diverse reductive dehalogenase-homologous genes in deep subseafloor sedimentary metagenomes.</title>
        <authorList>
            <person name="Kawai M."/>
            <person name="Futagami T."/>
            <person name="Toyoda A."/>
            <person name="Takaki Y."/>
            <person name="Nishi S."/>
            <person name="Hori S."/>
            <person name="Arai W."/>
            <person name="Tsubouchi T."/>
            <person name="Morono Y."/>
            <person name="Uchiyama I."/>
            <person name="Ito T."/>
            <person name="Fujiyama A."/>
            <person name="Inagaki F."/>
            <person name="Takami H."/>
        </authorList>
    </citation>
    <scope>NUCLEOTIDE SEQUENCE</scope>
    <source>
        <strain evidence="1">Expedition CK06-06</strain>
    </source>
</reference>
<feature type="non-terminal residue" evidence="1">
    <location>
        <position position="274"/>
    </location>
</feature>
<proteinExistence type="predicted"/>
<feature type="non-terminal residue" evidence="1">
    <location>
        <position position="1"/>
    </location>
</feature>
<name>X0TY07_9ZZZZ</name>
<dbReference type="AlphaFoldDB" id="X0TY07"/>
<gene>
    <name evidence="1" type="ORF">S01H1_31776</name>
</gene>
<sequence length="274" mass="29724">VGAAGATAMTDDSVNYLYALKDNAVLQVSTTFPVGEYALRFIVYTWDGDIHHIFTFPLMSGGLRESLWKHLADVHPNVVKAGLSVAEDADATQTNDFTIAAGSYYSDVLDLRTIADTLYSAGVGHVSDDAETFYHVAGAWTEGVSRGVDFAQFDDPDAGGGQALAAVDNAKWYCGFVFLENNNQPIYVYPQYEYAKAADAVDAPTTYPPNHTFVVPLAKFIFRGSATDFTNPARAYFRDIRPFHGIGDTQIAFAVQDVFQIIDSDAGSTTADHA</sequence>
<protein>
    <submittedName>
        <fullName evidence="1">Uncharacterized protein</fullName>
    </submittedName>
</protein>